<dbReference type="AlphaFoldDB" id="A0A0R2H8K4"/>
<gene>
    <name evidence="1" type="ORF">IV50_GL001162</name>
</gene>
<accession>A0A0R2H8K4</accession>
<comment type="caution">
    <text evidence="1">The sequence shown here is derived from an EMBL/GenBank/DDBJ whole genome shotgun (WGS) entry which is preliminary data.</text>
</comment>
<proteinExistence type="predicted"/>
<sequence>MKFFKLVKQGLIKNEYSDVARDIANNVVSMRIKEAEQNNQRLETTDIVNYYFTAYQETLDFLGDSSKYKTAYYKEHQNNRHS</sequence>
<organism evidence="1 2">
    <name type="scientific">Weissella viridescens</name>
    <name type="common">Lactobacillus viridescens</name>
    <dbReference type="NCBI Taxonomy" id="1629"/>
    <lineage>
        <taxon>Bacteria</taxon>
        <taxon>Bacillati</taxon>
        <taxon>Bacillota</taxon>
        <taxon>Bacilli</taxon>
        <taxon>Lactobacillales</taxon>
        <taxon>Lactobacillaceae</taxon>
        <taxon>Weissella</taxon>
    </lineage>
</organism>
<evidence type="ECO:0000313" key="1">
    <source>
        <dbReference type="EMBL" id="KRN46186.1"/>
    </source>
</evidence>
<reference evidence="1 2" key="1">
    <citation type="journal article" date="2015" name="Genome Announc.">
        <title>Expanding the biotechnology potential of lactobacilli through comparative genomics of 213 strains and associated genera.</title>
        <authorList>
            <person name="Sun Z."/>
            <person name="Harris H.M."/>
            <person name="McCann A."/>
            <person name="Guo C."/>
            <person name="Argimon S."/>
            <person name="Zhang W."/>
            <person name="Yang X."/>
            <person name="Jeffery I.B."/>
            <person name="Cooney J.C."/>
            <person name="Kagawa T.F."/>
            <person name="Liu W."/>
            <person name="Song Y."/>
            <person name="Salvetti E."/>
            <person name="Wrobel A."/>
            <person name="Rasinkangas P."/>
            <person name="Parkhill J."/>
            <person name="Rea M.C."/>
            <person name="O'Sullivan O."/>
            <person name="Ritari J."/>
            <person name="Douillard F.P."/>
            <person name="Paul Ross R."/>
            <person name="Yang R."/>
            <person name="Briner A.E."/>
            <person name="Felis G.E."/>
            <person name="de Vos W.M."/>
            <person name="Barrangou R."/>
            <person name="Klaenhammer T.R."/>
            <person name="Caufield P.W."/>
            <person name="Cui Y."/>
            <person name="Zhang H."/>
            <person name="O'Toole P.W."/>
        </authorList>
    </citation>
    <scope>NUCLEOTIDE SEQUENCE [LARGE SCALE GENOMIC DNA]</scope>
    <source>
        <strain evidence="1 2">DSM 20410</strain>
    </source>
</reference>
<name>A0A0R2H8K4_WEIVI</name>
<dbReference type="EMBL" id="JQBM01000003">
    <property type="protein sequence ID" value="KRN46186.1"/>
    <property type="molecule type" value="Genomic_DNA"/>
</dbReference>
<dbReference type="RefSeq" id="WP_057746399.1">
    <property type="nucleotide sequence ID" value="NZ_JAIFOK010000002.1"/>
</dbReference>
<keyword evidence="2" id="KW-1185">Reference proteome</keyword>
<evidence type="ECO:0000313" key="2">
    <source>
        <dbReference type="Proteomes" id="UP000051992"/>
    </source>
</evidence>
<protein>
    <submittedName>
        <fullName evidence="1">Uncharacterized protein</fullName>
    </submittedName>
</protein>
<dbReference type="Proteomes" id="UP000051992">
    <property type="component" value="Unassembled WGS sequence"/>
</dbReference>
<dbReference type="PATRIC" id="fig|1629.5.peg.1172"/>